<name>V4LDS7_EUTSA</name>
<dbReference type="InterPro" id="IPR032675">
    <property type="entry name" value="LRR_dom_sf"/>
</dbReference>
<reference evidence="1 2" key="1">
    <citation type="journal article" date="2013" name="Front. Plant Sci.">
        <title>The Reference Genome of the Halophytic Plant Eutrema salsugineum.</title>
        <authorList>
            <person name="Yang R."/>
            <person name="Jarvis D.E."/>
            <person name="Chen H."/>
            <person name="Beilstein M.A."/>
            <person name="Grimwood J."/>
            <person name="Jenkins J."/>
            <person name="Shu S."/>
            <person name="Prochnik S."/>
            <person name="Xin M."/>
            <person name="Ma C."/>
            <person name="Schmutz J."/>
            <person name="Wing R.A."/>
            <person name="Mitchell-Olds T."/>
            <person name="Schumaker K.S."/>
            <person name="Wang X."/>
        </authorList>
    </citation>
    <scope>NUCLEOTIDE SEQUENCE [LARGE SCALE GENOMIC DNA]</scope>
</reference>
<sequence length="384" mass="43103">MNTPYPKRPCYDVTSSIQNPNSQSVAPDFNQSNFDSTISSLLLLPDSPSTSIGCSFDQALGRVISSASCDDSVQDRLIDHTRKLTSLLHESINRFSRKRATLYNSKSWPLPYELTIKVFSMLDTKALVQAAGCCSMFGNYSMDPLCYSHIDLSMDIKSFKDEIVFTMIRRAGKELRSLKLGSVASQVIPRLTRLVLPGQLSSQHIPLFTRSCLPRLRRLHFYRLDCTYTKLLEIVMSVCPNLTELKMVNIDKKPMLQQLSKSPNVNHDKVMRLYLSKLAVIGVSSFKALVTACPNLTSLTLLGFNLMEEAARDLALGFPKLNYMNLSGTPGISGQFLSDLGNSGRENRPLKTLILRNCPSLKNEYIMQLLISLITGDFRFLRHI</sequence>
<keyword evidence="2" id="KW-1185">Reference proteome</keyword>
<protein>
    <recommendedName>
        <fullName evidence="3">F-box domain-containing protein</fullName>
    </recommendedName>
</protein>
<dbReference type="SUPFAM" id="SSF81383">
    <property type="entry name" value="F-box domain"/>
    <property type="match status" value="1"/>
</dbReference>
<dbReference type="PANTHER" id="PTHR38926">
    <property type="entry name" value="F-BOX DOMAIN CONTAINING PROTEIN, EXPRESSED"/>
    <property type="match status" value="1"/>
</dbReference>
<dbReference type="InterPro" id="IPR036047">
    <property type="entry name" value="F-box-like_dom_sf"/>
</dbReference>
<dbReference type="Proteomes" id="UP000030689">
    <property type="component" value="Unassembled WGS sequence"/>
</dbReference>
<evidence type="ECO:0008006" key="3">
    <source>
        <dbReference type="Google" id="ProtNLM"/>
    </source>
</evidence>
<dbReference type="Gene3D" id="3.80.10.10">
    <property type="entry name" value="Ribonuclease Inhibitor"/>
    <property type="match status" value="2"/>
</dbReference>
<dbReference type="Gramene" id="ESQ37948">
    <property type="protein sequence ID" value="ESQ37948"/>
    <property type="gene ID" value="EUTSA_v10029415mg"/>
</dbReference>
<dbReference type="OMA" id="SIDPLCY"/>
<evidence type="ECO:0000313" key="2">
    <source>
        <dbReference type="Proteomes" id="UP000030689"/>
    </source>
</evidence>
<dbReference type="SUPFAM" id="SSF52047">
    <property type="entry name" value="RNI-like"/>
    <property type="match status" value="1"/>
</dbReference>
<dbReference type="eggNOG" id="KOG4341">
    <property type="taxonomic scope" value="Eukaryota"/>
</dbReference>
<dbReference type="STRING" id="72664.V4LDS7"/>
<dbReference type="EMBL" id="KI517537">
    <property type="protein sequence ID" value="ESQ37948.1"/>
    <property type="molecule type" value="Genomic_DNA"/>
</dbReference>
<dbReference type="PANTHER" id="PTHR38926:SF2">
    <property type="entry name" value="F-BOX_LRR-REPEAT PROTEIN 21-RELATED"/>
    <property type="match status" value="1"/>
</dbReference>
<organism evidence="1 2">
    <name type="scientific">Eutrema salsugineum</name>
    <name type="common">Saltwater cress</name>
    <name type="synonym">Sisymbrium salsugineum</name>
    <dbReference type="NCBI Taxonomy" id="72664"/>
    <lineage>
        <taxon>Eukaryota</taxon>
        <taxon>Viridiplantae</taxon>
        <taxon>Streptophyta</taxon>
        <taxon>Embryophyta</taxon>
        <taxon>Tracheophyta</taxon>
        <taxon>Spermatophyta</taxon>
        <taxon>Magnoliopsida</taxon>
        <taxon>eudicotyledons</taxon>
        <taxon>Gunneridae</taxon>
        <taxon>Pentapetalae</taxon>
        <taxon>rosids</taxon>
        <taxon>malvids</taxon>
        <taxon>Brassicales</taxon>
        <taxon>Brassicaceae</taxon>
        <taxon>Eutremeae</taxon>
        <taxon>Eutrema</taxon>
    </lineage>
</organism>
<accession>V4LDS7</accession>
<evidence type="ECO:0000313" key="1">
    <source>
        <dbReference type="EMBL" id="ESQ37948.1"/>
    </source>
</evidence>
<feature type="non-terminal residue" evidence="1">
    <location>
        <position position="384"/>
    </location>
</feature>
<gene>
    <name evidence="1" type="ORF">EUTSA_v10029415mg</name>
</gene>
<proteinExistence type="predicted"/>
<dbReference type="KEGG" id="eus:EUTSA_v10029415mg"/>
<dbReference type="AlphaFoldDB" id="V4LDS7"/>